<accession>A0A0E9MU79</accession>
<sequence length="349" mass="38768">MDCIIYKPGKVWTLMFILAVLAQGQAIGQDLHFSQFFNSPLTTNPANTGFIPDADYRIGANYRNQWVNVMSVPYKTFSIYGDAQVFRDRFENGWLGLGGVLLRDAAGSGNLTSTKLYGSIAYHQMLGYASLLTAGFNVGMSNKRIDPTKLKFPDQFNQATGFFDAGLPTNVVFTNTSITYMDIQAGLNYAYFPTDNLYINGGFSVHHLNRPKESFFTESGFDNRLAMRYIGFLSASIKLNDQVILNPMGYYTSQATANELVLGGSANYNLSGDGEVQLIGGAFYRAGESIIPLIGFQWKNFRMSFTYDVTTSSLAAYNNSRGAIEFSLLKQGFYSDYNGSQRQSLCPRF</sequence>
<dbReference type="InterPro" id="IPR019861">
    <property type="entry name" value="PorP/SprF_Bacteroidetes"/>
</dbReference>
<evidence type="ECO:0000313" key="2">
    <source>
        <dbReference type="Proteomes" id="UP000033121"/>
    </source>
</evidence>
<dbReference type="EMBL" id="BBWV01000001">
    <property type="protein sequence ID" value="GAO41327.1"/>
    <property type="molecule type" value="Genomic_DNA"/>
</dbReference>
<dbReference type="RefSeq" id="WP_046367213.1">
    <property type="nucleotide sequence ID" value="NZ_BBWV01000001.1"/>
</dbReference>
<dbReference type="Proteomes" id="UP000033121">
    <property type="component" value="Unassembled WGS sequence"/>
</dbReference>
<organism evidence="1 2">
    <name type="scientific">Flavihumibacter petaseus NBRC 106054</name>
    <dbReference type="NCBI Taxonomy" id="1220578"/>
    <lineage>
        <taxon>Bacteria</taxon>
        <taxon>Pseudomonadati</taxon>
        <taxon>Bacteroidota</taxon>
        <taxon>Chitinophagia</taxon>
        <taxon>Chitinophagales</taxon>
        <taxon>Chitinophagaceae</taxon>
        <taxon>Flavihumibacter</taxon>
    </lineage>
</organism>
<proteinExistence type="predicted"/>
<dbReference type="OrthoDB" id="1186563at2"/>
<dbReference type="NCBIfam" id="TIGR03519">
    <property type="entry name" value="T9SS_PorP_fam"/>
    <property type="match status" value="1"/>
</dbReference>
<dbReference type="STRING" id="1220578.FPE01S_01_03390"/>
<comment type="caution">
    <text evidence="1">The sequence shown here is derived from an EMBL/GenBank/DDBJ whole genome shotgun (WGS) entry which is preliminary data.</text>
</comment>
<evidence type="ECO:0000313" key="1">
    <source>
        <dbReference type="EMBL" id="GAO41327.1"/>
    </source>
</evidence>
<keyword evidence="2" id="KW-1185">Reference proteome</keyword>
<evidence type="ECO:0008006" key="3">
    <source>
        <dbReference type="Google" id="ProtNLM"/>
    </source>
</evidence>
<reference evidence="1 2" key="1">
    <citation type="submission" date="2015-04" db="EMBL/GenBank/DDBJ databases">
        <title>Whole genome shotgun sequence of Flavihumibacter petaseus NBRC 106054.</title>
        <authorList>
            <person name="Miyazawa S."/>
            <person name="Hosoyama A."/>
            <person name="Hashimoto M."/>
            <person name="Noguchi M."/>
            <person name="Tsuchikane K."/>
            <person name="Ohji S."/>
            <person name="Yamazoe A."/>
            <person name="Ichikawa N."/>
            <person name="Kimura A."/>
            <person name="Fujita N."/>
        </authorList>
    </citation>
    <scope>NUCLEOTIDE SEQUENCE [LARGE SCALE GENOMIC DNA]</scope>
    <source>
        <strain evidence="1 2">NBRC 106054</strain>
    </source>
</reference>
<dbReference type="Pfam" id="PF11751">
    <property type="entry name" value="PorP_SprF"/>
    <property type="match status" value="1"/>
</dbReference>
<dbReference type="AlphaFoldDB" id="A0A0E9MU79"/>
<gene>
    <name evidence="1" type="ORF">FPE01S_01_03390</name>
</gene>
<protein>
    <recommendedName>
        <fullName evidence="3">Type IX secretion system membrane protein PorP/SprF</fullName>
    </recommendedName>
</protein>
<name>A0A0E9MU79_9BACT</name>